<name>A0A1F7UFJ5_9BACT</name>
<evidence type="ECO:0000256" key="1">
    <source>
        <dbReference type="SAM" id="Phobius"/>
    </source>
</evidence>
<keyword evidence="1" id="KW-0472">Membrane</keyword>
<feature type="transmembrane region" description="Helical" evidence="1">
    <location>
        <begin position="23"/>
        <end position="43"/>
    </location>
</feature>
<organism evidence="2 3">
    <name type="scientific">Candidatus Uhrbacteria bacterium RIFCSPHIGHO2_12_FULL_54_23</name>
    <dbReference type="NCBI Taxonomy" id="1802397"/>
    <lineage>
        <taxon>Bacteria</taxon>
        <taxon>Candidatus Uhriibacteriota</taxon>
    </lineage>
</organism>
<dbReference type="Proteomes" id="UP000176604">
    <property type="component" value="Unassembled WGS sequence"/>
</dbReference>
<comment type="caution">
    <text evidence="2">The sequence shown here is derived from an EMBL/GenBank/DDBJ whole genome shotgun (WGS) entry which is preliminary data.</text>
</comment>
<dbReference type="AlphaFoldDB" id="A0A1F7UFJ5"/>
<evidence type="ECO:0000313" key="3">
    <source>
        <dbReference type="Proteomes" id="UP000176604"/>
    </source>
</evidence>
<proteinExistence type="predicted"/>
<dbReference type="EMBL" id="MGEF01000067">
    <property type="protein sequence ID" value="OGL77039.1"/>
    <property type="molecule type" value="Genomic_DNA"/>
</dbReference>
<reference evidence="2 3" key="1">
    <citation type="journal article" date="2016" name="Nat. Commun.">
        <title>Thousands of microbial genomes shed light on interconnected biogeochemical processes in an aquifer system.</title>
        <authorList>
            <person name="Anantharaman K."/>
            <person name="Brown C.T."/>
            <person name="Hug L.A."/>
            <person name="Sharon I."/>
            <person name="Castelle C.J."/>
            <person name="Probst A.J."/>
            <person name="Thomas B.C."/>
            <person name="Singh A."/>
            <person name="Wilkins M.J."/>
            <person name="Karaoz U."/>
            <person name="Brodie E.L."/>
            <person name="Williams K.H."/>
            <person name="Hubbard S.S."/>
            <person name="Banfield J.F."/>
        </authorList>
    </citation>
    <scope>NUCLEOTIDE SEQUENCE [LARGE SCALE GENOMIC DNA]</scope>
</reference>
<protein>
    <submittedName>
        <fullName evidence="2">Uncharacterized protein</fullName>
    </submittedName>
</protein>
<sequence>MQESRSHSPRRRADADDAARRRMYFKVTVGAVMGVLVIGWLALLKHTIGQGPPPHAATAQQDAARADILARVAQLRDDLKRLPSFRSLIAQLNQQASSTDAVFAGLANKIAGQATSTATSTPQTATSTPRLP</sequence>
<evidence type="ECO:0000313" key="2">
    <source>
        <dbReference type="EMBL" id="OGL77039.1"/>
    </source>
</evidence>
<gene>
    <name evidence="2" type="ORF">A3J43_04250</name>
</gene>
<keyword evidence="1" id="KW-0812">Transmembrane</keyword>
<accession>A0A1F7UFJ5</accession>
<keyword evidence="1" id="KW-1133">Transmembrane helix</keyword>